<dbReference type="AlphaFoldDB" id="X4ZJ50"/>
<keyword evidence="2" id="KW-1185">Reference proteome</keyword>
<reference evidence="1 2" key="1">
    <citation type="journal article" date="2014" name="PLoS Genet.">
        <title>Comparative Genomic Analysis of N2-Fixing and Non-N2-Fixing Paenibacillus spp.: Organization, Evolution and Expression of the Nitrogen Fixation Genes.</title>
        <authorList>
            <person name="Xie J.B."/>
            <person name="Du Z."/>
            <person name="Bai L."/>
            <person name="Tian C."/>
            <person name="Zhang Y."/>
            <person name="Xie J.Y."/>
            <person name="Wang T."/>
            <person name="Liu X."/>
            <person name="Chen X."/>
            <person name="Cheng Q."/>
            <person name="Chen S."/>
            <person name="Li J."/>
        </authorList>
    </citation>
    <scope>NUCLEOTIDE SEQUENCE [LARGE SCALE GENOMIC DNA]</scope>
    <source>
        <strain evidence="1 2">T27</strain>
    </source>
</reference>
<sequence>MGVSITPKHYSWLNQTEVWFSILVHSLLKRISFTSTLNLQKKVFQFIDYFNATTAKPFRWTYKGKALCFYCCWILCFSALTDRNFTRIP</sequence>
<dbReference type="EMBL" id="CP004078">
    <property type="protein sequence ID" value="AHV99486.1"/>
    <property type="molecule type" value="Genomic_DNA"/>
</dbReference>
<dbReference type="HOGENOM" id="CLU_2451850_0_0_9"/>
<dbReference type="Proteomes" id="UP000019772">
    <property type="component" value="Chromosome"/>
</dbReference>
<accession>X4ZJ50</accession>
<dbReference type="KEGG" id="psab:PSAB_22995"/>
<evidence type="ECO:0000313" key="2">
    <source>
        <dbReference type="Proteomes" id="UP000019772"/>
    </source>
</evidence>
<evidence type="ECO:0000313" key="1">
    <source>
        <dbReference type="EMBL" id="AHV99486.1"/>
    </source>
</evidence>
<name>X4ZJ50_9BACL</name>
<protein>
    <submittedName>
        <fullName evidence="1">Transposase</fullName>
    </submittedName>
</protein>
<dbReference type="eggNOG" id="COG3335">
    <property type="taxonomic scope" value="Bacteria"/>
</dbReference>
<gene>
    <name evidence="1" type="ORF">PSAB_22995</name>
</gene>
<organism evidence="1 2">
    <name type="scientific">Paenibacillus sabinae T27</name>
    <dbReference type="NCBI Taxonomy" id="1268072"/>
    <lineage>
        <taxon>Bacteria</taxon>
        <taxon>Bacillati</taxon>
        <taxon>Bacillota</taxon>
        <taxon>Bacilli</taxon>
        <taxon>Bacillales</taxon>
        <taxon>Paenibacillaceae</taxon>
        <taxon>Paenibacillus</taxon>
    </lineage>
</organism>
<proteinExistence type="predicted"/>